<name>A0ACB8REN7_9AGAM</name>
<reference evidence="1" key="2">
    <citation type="journal article" date="2022" name="New Phytol.">
        <title>Evolutionary transition to the ectomycorrhizal habit in the genomes of a hyperdiverse lineage of mushroom-forming fungi.</title>
        <authorList>
            <person name="Looney B."/>
            <person name="Miyauchi S."/>
            <person name="Morin E."/>
            <person name="Drula E."/>
            <person name="Courty P.E."/>
            <person name="Kohler A."/>
            <person name="Kuo A."/>
            <person name="LaButti K."/>
            <person name="Pangilinan J."/>
            <person name="Lipzen A."/>
            <person name="Riley R."/>
            <person name="Andreopoulos W."/>
            <person name="He G."/>
            <person name="Johnson J."/>
            <person name="Nolan M."/>
            <person name="Tritt A."/>
            <person name="Barry K.W."/>
            <person name="Grigoriev I.V."/>
            <person name="Nagy L.G."/>
            <person name="Hibbett D."/>
            <person name="Henrissat B."/>
            <person name="Matheny P.B."/>
            <person name="Labbe J."/>
            <person name="Martin F.M."/>
        </authorList>
    </citation>
    <scope>NUCLEOTIDE SEQUENCE</scope>
    <source>
        <strain evidence="1">FP105234-sp</strain>
    </source>
</reference>
<evidence type="ECO:0000313" key="2">
    <source>
        <dbReference type="Proteomes" id="UP000814033"/>
    </source>
</evidence>
<protein>
    <submittedName>
        <fullName evidence="1">Uncharacterized protein</fullName>
    </submittedName>
</protein>
<evidence type="ECO:0000313" key="1">
    <source>
        <dbReference type="EMBL" id="KAI0042362.1"/>
    </source>
</evidence>
<keyword evidence="2" id="KW-1185">Reference proteome</keyword>
<accession>A0ACB8REN7</accession>
<sequence length="115" mass="12807">MVAKPAPNLGLGVCLTVTRASRLNVQQSFISPLEAEAPSLLYPQQYSHRALPWSTRKVSVTFRYGLMLRAHGRTVAGQNRDIVDGHWIPRRLRVEHTLLTAAAIPKAPGNPWMRA</sequence>
<reference evidence="1" key="1">
    <citation type="submission" date="2021-02" db="EMBL/GenBank/DDBJ databases">
        <authorList>
            <consortium name="DOE Joint Genome Institute"/>
            <person name="Ahrendt S."/>
            <person name="Looney B.P."/>
            <person name="Miyauchi S."/>
            <person name="Morin E."/>
            <person name="Drula E."/>
            <person name="Courty P.E."/>
            <person name="Chicoki N."/>
            <person name="Fauchery L."/>
            <person name="Kohler A."/>
            <person name="Kuo A."/>
            <person name="Labutti K."/>
            <person name="Pangilinan J."/>
            <person name="Lipzen A."/>
            <person name="Riley R."/>
            <person name="Andreopoulos W."/>
            <person name="He G."/>
            <person name="Johnson J."/>
            <person name="Barry K.W."/>
            <person name="Grigoriev I.V."/>
            <person name="Nagy L."/>
            <person name="Hibbett D."/>
            <person name="Henrissat B."/>
            <person name="Matheny P.B."/>
            <person name="Labbe J."/>
            <person name="Martin F."/>
        </authorList>
    </citation>
    <scope>NUCLEOTIDE SEQUENCE</scope>
    <source>
        <strain evidence="1">FP105234-sp</strain>
    </source>
</reference>
<gene>
    <name evidence="1" type="ORF">FA95DRAFT_585414</name>
</gene>
<dbReference type="Proteomes" id="UP000814033">
    <property type="component" value="Unassembled WGS sequence"/>
</dbReference>
<organism evidence="1 2">
    <name type="scientific">Auriscalpium vulgare</name>
    <dbReference type="NCBI Taxonomy" id="40419"/>
    <lineage>
        <taxon>Eukaryota</taxon>
        <taxon>Fungi</taxon>
        <taxon>Dikarya</taxon>
        <taxon>Basidiomycota</taxon>
        <taxon>Agaricomycotina</taxon>
        <taxon>Agaricomycetes</taxon>
        <taxon>Russulales</taxon>
        <taxon>Auriscalpiaceae</taxon>
        <taxon>Auriscalpium</taxon>
    </lineage>
</organism>
<comment type="caution">
    <text evidence="1">The sequence shown here is derived from an EMBL/GenBank/DDBJ whole genome shotgun (WGS) entry which is preliminary data.</text>
</comment>
<proteinExistence type="predicted"/>
<dbReference type="EMBL" id="MU276070">
    <property type="protein sequence ID" value="KAI0042362.1"/>
    <property type="molecule type" value="Genomic_DNA"/>
</dbReference>